<name>A0A0A0LZ95_CUCSA</name>
<reference evidence="1 2" key="4">
    <citation type="journal article" date="2011" name="BMC Genomics">
        <title>RNA-Seq improves annotation of protein-coding genes in the cucumber genome.</title>
        <authorList>
            <person name="Li Z."/>
            <person name="Zhang Z."/>
            <person name="Yan P."/>
            <person name="Huang S."/>
            <person name="Fei Z."/>
            <person name="Lin K."/>
        </authorList>
    </citation>
    <scope>NUCLEOTIDE SEQUENCE [LARGE SCALE GENOMIC DNA]</scope>
    <source>
        <strain evidence="2">cv. 9930</strain>
    </source>
</reference>
<reference evidence="1 2" key="2">
    <citation type="journal article" date="2009" name="PLoS ONE">
        <title>An integrated genetic and cytogenetic map of the cucumber genome.</title>
        <authorList>
            <person name="Ren Y."/>
            <person name="Zhang Z."/>
            <person name="Liu J."/>
            <person name="Staub J.E."/>
            <person name="Han Y."/>
            <person name="Cheng Z."/>
            <person name="Li X."/>
            <person name="Lu J."/>
            <person name="Miao H."/>
            <person name="Kang H."/>
            <person name="Xie B."/>
            <person name="Gu X."/>
            <person name="Wang X."/>
            <person name="Du Y."/>
            <person name="Jin W."/>
            <person name="Huang S."/>
        </authorList>
    </citation>
    <scope>NUCLEOTIDE SEQUENCE [LARGE SCALE GENOMIC DNA]</scope>
    <source>
        <strain evidence="2">cv. 9930</strain>
    </source>
</reference>
<keyword evidence="2" id="KW-1185">Reference proteome</keyword>
<dbReference type="PANTHER" id="PTHR35495:SF1">
    <property type="entry name" value="OS06G0679600 PROTEIN"/>
    <property type="match status" value="1"/>
</dbReference>
<gene>
    <name evidence="1" type="ORF">Csa_1G600090</name>
</gene>
<reference evidence="1 2" key="3">
    <citation type="journal article" date="2010" name="BMC Genomics">
        <title>Transcriptome sequencing and comparative analysis of cucumber flowers with different sex types.</title>
        <authorList>
            <person name="Guo S."/>
            <person name="Zheng Y."/>
            <person name="Joung J.G."/>
            <person name="Liu S."/>
            <person name="Zhang Z."/>
            <person name="Crasta O.R."/>
            <person name="Sobral B.W."/>
            <person name="Xu Y."/>
            <person name="Huang S."/>
            <person name="Fei Z."/>
        </authorList>
    </citation>
    <scope>NUCLEOTIDE SEQUENCE [LARGE SCALE GENOMIC DNA]</scope>
    <source>
        <strain evidence="2">cv. 9930</strain>
    </source>
</reference>
<evidence type="ECO:0000313" key="1">
    <source>
        <dbReference type="EMBL" id="KGN66369.1"/>
    </source>
</evidence>
<dbReference type="EMBL" id="CM002922">
    <property type="protein sequence ID" value="KGN66369.1"/>
    <property type="molecule type" value="Genomic_DNA"/>
</dbReference>
<dbReference type="Proteomes" id="UP000029981">
    <property type="component" value="Chromosome 1"/>
</dbReference>
<reference evidence="1 2" key="1">
    <citation type="journal article" date="2009" name="Nat. Genet.">
        <title>The genome of the cucumber, Cucumis sativus L.</title>
        <authorList>
            <person name="Huang S."/>
            <person name="Li R."/>
            <person name="Zhang Z."/>
            <person name="Li L."/>
            <person name="Gu X."/>
            <person name="Fan W."/>
            <person name="Lucas W.J."/>
            <person name="Wang X."/>
            <person name="Xie B."/>
            <person name="Ni P."/>
            <person name="Ren Y."/>
            <person name="Zhu H."/>
            <person name="Li J."/>
            <person name="Lin K."/>
            <person name="Jin W."/>
            <person name="Fei Z."/>
            <person name="Li G."/>
            <person name="Staub J."/>
            <person name="Kilian A."/>
            <person name="van der Vossen E.A."/>
            <person name="Wu Y."/>
            <person name="Guo J."/>
            <person name="He J."/>
            <person name="Jia Z."/>
            <person name="Ren Y."/>
            <person name="Tian G."/>
            <person name="Lu Y."/>
            <person name="Ruan J."/>
            <person name="Qian W."/>
            <person name="Wang M."/>
            <person name="Huang Q."/>
            <person name="Li B."/>
            <person name="Xuan Z."/>
            <person name="Cao J."/>
            <person name="Asan"/>
            <person name="Wu Z."/>
            <person name="Zhang J."/>
            <person name="Cai Q."/>
            <person name="Bai Y."/>
            <person name="Zhao B."/>
            <person name="Han Y."/>
            <person name="Li Y."/>
            <person name="Li X."/>
            <person name="Wang S."/>
            <person name="Shi Q."/>
            <person name="Liu S."/>
            <person name="Cho W.K."/>
            <person name="Kim J.Y."/>
            <person name="Xu Y."/>
            <person name="Heller-Uszynska K."/>
            <person name="Miao H."/>
            <person name="Cheng Z."/>
            <person name="Zhang S."/>
            <person name="Wu J."/>
            <person name="Yang Y."/>
            <person name="Kang H."/>
            <person name="Li M."/>
            <person name="Liang H."/>
            <person name="Ren X."/>
            <person name="Shi Z."/>
            <person name="Wen M."/>
            <person name="Jian M."/>
            <person name="Yang H."/>
            <person name="Zhang G."/>
            <person name="Yang Z."/>
            <person name="Chen R."/>
            <person name="Liu S."/>
            <person name="Li J."/>
            <person name="Ma L."/>
            <person name="Liu H."/>
            <person name="Zhou Y."/>
            <person name="Zhao J."/>
            <person name="Fang X."/>
            <person name="Li G."/>
            <person name="Fang L."/>
            <person name="Li Y."/>
            <person name="Liu D."/>
            <person name="Zheng H."/>
            <person name="Zhang Y."/>
            <person name="Qin N."/>
            <person name="Li Z."/>
            <person name="Yang G."/>
            <person name="Yang S."/>
            <person name="Bolund L."/>
            <person name="Kristiansen K."/>
            <person name="Zheng H."/>
            <person name="Li S."/>
            <person name="Zhang X."/>
            <person name="Yang H."/>
            <person name="Wang J."/>
            <person name="Sun R."/>
            <person name="Zhang B."/>
            <person name="Jiang S."/>
            <person name="Wang J."/>
            <person name="Du Y."/>
            <person name="Li S."/>
        </authorList>
    </citation>
    <scope>NUCLEOTIDE SEQUENCE [LARGE SCALE GENOMIC DNA]</scope>
    <source>
        <strain evidence="2">cv. 9930</strain>
    </source>
</reference>
<accession>A0A0A0LZ95</accession>
<sequence length="120" mass="13445">MKSESNDKKQSRKYFKPGELAQIRDSQINAKRNRVKSISKICLHPIVESPSIFDISNQLEFRMAKVCPNGASFFPNRKKIAAIKPDNLFSNPNLESPIIELTSDQLIIGSVDSPSEGLEI</sequence>
<dbReference type="Gramene" id="KGN66369">
    <property type="protein sequence ID" value="KGN66369"/>
    <property type="gene ID" value="Csa_1G600090"/>
</dbReference>
<evidence type="ECO:0000313" key="2">
    <source>
        <dbReference type="Proteomes" id="UP000029981"/>
    </source>
</evidence>
<organism evidence="1 2">
    <name type="scientific">Cucumis sativus</name>
    <name type="common">Cucumber</name>
    <dbReference type="NCBI Taxonomy" id="3659"/>
    <lineage>
        <taxon>Eukaryota</taxon>
        <taxon>Viridiplantae</taxon>
        <taxon>Streptophyta</taxon>
        <taxon>Embryophyta</taxon>
        <taxon>Tracheophyta</taxon>
        <taxon>Spermatophyta</taxon>
        <taxon>Magnoliopsida</taxon>
        <taxon>eudicotyledons</taxon>
        <taxon>Gunneridae</taxon>
        <taxon>Pentapetalae</taxon>
        <taxon>rosids</taxon>
        <taxon>fabids</taxon>
        <taxon>Cucurbitales</taxon>
        <taxon>Cucurbitaceae</taxon>
        <taxon>Benincaseae</taxon>
        <taxon>Cucumis</taxon>
    </lineage>
</organism>
<dbReference type="AlphaFoldDB" id="A0A0A0LZ95"/>
<dbReference type="PANTHER" id="PTHR35495">
    <property type="entry name" value="OS06G0679600 PROTEIN"/>
    <property type="match status" value="1"/>
</dbReference>
<protein>
    <submittedName>
        <fullName evidence="1">Uncharacterized protein</fullName>
    </submittedName>
</protein>
<proteinExistence type="predicted"/>